<evidence type="ECO:0000256" key="1">
    <source>
        <dbReference type="SAM" id="MobiDB-lite"/>
    </source>
</evidence>
<protein>
    <submittedName>
        <fullName evidence="2">Uncharacterized protein</fullName>
    </submittedName>
</protein>
<feature type="region of interest" description="Disordered" evidence="1">
    <location>
        <begin position="121"/>
        <end position="183"/>
    </location>
</feature>
<feature type="compositionally biased region" description="Basic residues" evidence="1">
    <location>
        <begin position="229"/>
        <end position="238"/>
    </location>
</feature>
<evidence type="ECO:0000313" key="2">
    <source>
        <dbReference type="EMBL" id="EDQ92094.1"/>
    </source>
</evidence>
<proteinExistence type="predicted"/>
<dbReference type="GeneID" id="5888182"/>
<dbReference type="RefSeq" id="XP_001743380.1">
    <property type="nucleotide sequence ID" value="XM_001743328.1"/>
</dbReference>
<organism evidence="2 3">
    <name type="scientific">Monosiga brevicollis</name>
    <name type="common">Choanoflagellate</name>
    <dbReference type="NCBI Taxonomy" id="81824"/>
    <lineage>
        <taxon>Eukaryota</taxon>
        <taxon>Choanoflagellata</taxon>
        <taxon>Craspedida</taxon>
        <taxon>Salpingoecidae</taxon>
        <taxon>Monosiga</taxon>
    </lineage>
</organism>
<dbReference type="EMBL" id="CH991544">
    <property type="protein sequence ID" value="EDQ92094.1"/>
    <property type="molecule type" value="Genomic_DNA"/>
</dbReference>
<dbReference type="AlphaFoldDB" id="A9USF6"/>
<dbReference type="Proteomes" id="UP000001357">
    <property type="component" value="Unassembled WGS sequence"/>
</dbReference>
<sequence length="274" mass="29639">MSSLTVTAHFCQDYHVLAAIRQCLEKVRSISQRDVVGTLEWLELLAQQIAAVLELVRSSYILAQQELAKALFMPMWTVVMAWLARIKVLLEALARTSAKWTAILAEWAPTTAAATAATAATAAPGHTKRPISVHTVTRGTGILDRAPVKARPDSSDDEEDEARHSTSRRDGPHVTQPARSLDTIPTLQATLPARLNQAQANAASSTAATTRLDQQSPGASERRVDSSRRGGKKKRQQHDKHGAGEVIARNGGPPPKRQAARAPADDIDDIFGDL</sequence>
<feature type="compositionally biased region" description="Acidic residues" evidence="1">
    <location>
        <begin position="265"/>
        <end position="274"/>
    </location>
</feature>
<feature type="region of interest" description="Disordered" evidence="1">
    <location>
        <begin position="197"/>
        <end position="274"/>
    </location>
</feature>
<reference evidence="2 3" key="1">
    <citation type="journal article" date="2008" name="Nature">
        <title>The genome of the choanoflagellate Monosiga brevicollis and the origin of metazoans.</title>
        <authorList>
            <consortium name="JGI Sequencing"/>
            <person name="King N."/>
            <person name="Westbrook M.J."/>
            <person name="Young S.L."/>
            <person name="Kuo A."/>
            <person name="Abedin M."/>
            <person name="Chapman J."/>
            <person name="Fairclough S."/>
            <person name="Hellsten U."/>
            <person name="Isogai Y."/>
            <person name="Letunic I."/>
            <person name="Marr M."/>
            <person name="Pincus D."/>
            <person name="Putnam N."/>
            <person name="Rokas A."/>
            <person name="Wright K.J."/>
            <person name="Zuzow R."/>
            <person name="Dirks W."/>
            <person name="Good M."/>
            <person name="Goodstein D."/>
            <person name="Lemons D."/>
            <person name="Li W."/>
            <person name="Lyons J.B."/>
            <person name="Morris A."/>
            <person name="Nichols S."/>
            <person name="Richter D.J."/>
            <person name="Salamov A."/>
            <person name="Bork P."/>
            <person name="Lim W.A."/>
            <person name="Manning G."/>
            <person name="Miller W.T."/>
            <person name="McGinnis W."/>
            <person name="Shapiro H."/>
            <person name="Tjian R."/>
            <person name="Grigoriev I.V."/>
            <person name="Rokhsar D."/>
        </authorList>
    </citation>
    <scope>NUCLEOTIDE SEQUENCE [LARGE SCALE GENOMIC DNA]</scope>
    <source>
        <strain evidence="3">MX1 / ATCC 50154</strain>
    </source>
</reference>
<gene>
    <name evidence="2" type="ORF">MONBRDRAFT_5778</name>
</gene>
<accession>A9USF6</accession>
<feature type="compositionally biased region" description="Basic and acidic residues" evidence="1">
    <location>
        <begin position="161"/>
        <end position="172"/>
    </location>
</feature>
<evidence type="ECO:0000313" key="3">
    <source>
        <dbReference type="Proteomes" id="UP000001357"/>
    </source>
</evidence>
<dbReference type="KEGG" id="mbr:MONBRDRAFT_5778"/>
<keyword evidence="3" id="KW-1185">Reference proteome</keyword>
<name>A9USF6_MONBE</name>
<dbReference type="InParanoid" id="A9USF6"/>
<feature type="compositionally biased region" description="Low complexity" evidence="1">
    <location>
        <begin position="197"/>
        <end position="212"/>
    </location>
</feature>